<dbReference type="Pfam" id="PF17852">
    <property type="entry name" value="Dynein_AAA_lid"/>
    <property type="match status" value="1"/>
</dbReference>
<dbReference type="FunFam" id="3.40.50.300:FF:000223">
    <property type="entry name" value="Dynein heavy chain 3, axonemal"/>
    <property type="match status" value="1"/>
</dbReference>
<keyword evidence="10" id="KW-0067">ATP-binding</keyword>
<evidence type="ECO:0000256" key="2">
    <source>
        <dbReference type="ARBA" id="ARBA00004430"/>
    </source>
</evidence>
<dbReference type="FunFam" id="1.20.1270.280:FF:000001">
    <property type="entry name" value="dynein heavy chain 7, axonemal"/>
    <property type="match status" value="1"/>
</dbReference>
<dbReference type="GO" id="GO:0003341">
    <property type="term" value="P:cilium movement"/>
    <property type="evidence" value="ECO:0007669"/>
    <property type="project" value="UniProtKB-ARBA"/>
</dbReference>
<dbReference type="FunFam" id="1.20.140.100:FF:000004">
    <property type="entry name" value="Dynein axonemal heavy chain 6"/>
    <property type="match status" value="1"/>
</dbReference>
<keyword evidence="6" id="KW-0963">Cytoplasm</keyword>
<dbReference type="InterPro" id="IPR004273">
    <property type="entry name" value="Dynein_heavy_D6_P-loop"/>
</dbReference>
<dbReference type="FunFam" id="1.20.920.20:FF:000006">
    <property type="entry name" value="Dynein, axonemal, heavy chain 6"/>
    <property type="match status" value="1"/>
</dbReference>
<dbReference type="Pfam" id="PF12780">
    <property type="entry name" value="AAA_8"/>
    <property type="match status" value="1"/>
</dbReference>
<dbReference type="InterPro" id="IPR043160">
    <property type="entry name" value="Dynein_C_barrel"/>
</dbReference>
<dbReference type="PANTHER" id="PTHR22878">
    <property type="entry name" value="DYNEIN HEAVY CHAIN 6, AXONEMAL-LIKE-RELATED"/>
    <property type="match status" value="1"/>
</dbReference>
<dbReference type="PANTHER" id="PTHR22878:SF73">
    <property type="entry name" value="DYNEIN AXONEMAL HEAVY CHAIN 1"/>
    <property type="match status" value="1"/>
</dbReference>
<reference evidence="21" key="1">
    <citation type="submission" date="2020-05" db="EMBL/GenBank/DDBJ databases">
        <title>Phylogenomic resolution of chytrid fungi.</title>
        <authorList>
            <person name="Stajich J.E."/>
            <person name="Amses K."/>
            <person name="Simmons R."/>
            <person name="Seto K."/>
            <person name="Myers J."/>
            <person name="Bonds A."/>
            <person name="Quandt C.A."/>
            <person name="Barry K."/>
            <person name="Liu P."/>
            <person name="Grigoriev I."/>
            <person name="Longcore J.E."/>
            <person name="James T.Y."/>
        </authorList>
    </citation>
    <scope>NUCLEOTIDE SEQUENCE</scope>
    <source>
        <strain evidence="21">PLAUS21</strain>
    </source>
</reference>
<dbReference type="FunFam" id="3.40.50.300:FF:001328">
    <property type="entry name" value="Dynein heavy chain 6, axonemal"/>
    <property type="match status" value="1"/>
</dbReference>
<dbReference type="GO" id="GO:0005524">
    <property type="term" value="F:ATP binding"/>
    <property type="evidence" value="ECO:0007669"/>
    <property type="project" value="UniProtKB-KW"/>
</dbReference>
<dbReference type="Gene3D" id="1.20.1270.280">
    <property type="match status" value="1"/>
</dbReference>
<dbReference type="Gene3D" id="1.10.8.720">
    <property type="entry name" value="Region D6 of dynein motor"/>
    <property type="match status" value="1"/>
</dbReference>
<dbReference type="InterPro" id="IPR041589">
    <property type="entry name" value="DNAH3_AAA_lid_1"/>
</dbReference>
<dbReference type="FunFam" id="1.20.920.30:FF:000005">
    <property type="entry name" value="Dynein, axonemal, heavy chain 2"/>
    <property type="match status" value="1"/>
</dbReference>
<evidence type="ECO:0000256" key="8">
    <source>
        <dbReference type="ARBA" id="ARBA00022737"/>
    </source>
</evidence>
<evidence type="ECO:0000256" key="12">
    <source>
        <dbReference type="ARBA" id="ARBA00023017"/>
    </source>
</evidence>
<dbReference type="InterPro" id="IPR027417">
    <property type="entry name" value="P-loop_NTPase"/>
</dbReference>
<dbReference type="InterPro" id="IPR042219">
    <property type="entry name" value="AAA_lid_11_sf"/>
</dbReference>
<sequence length="4178" mass="476856">MTQNSGKIHLPLTLEPMVVAERHVQVHVDSPAAAPLYAPSADNQKKGLYSELLQRKQSFSEFKPLPNIKKYKYSLPSSKSFVVEKVKRHPALPQPTEQKVEKRQVLEPFIDYRKAMEPKVMLPFITTYDQTPRKIEIERKKRFYSSQNIQALISVELDKLKEAGLLSLDSFHSPPNVKQATDSMTNVAIEEDLEKKEPEEKQKIKDLSDMLPLEVFDDSEFDPRTVDDWLDMSAIPDDENSVRFKPVKLVKKGFPEIRYAVVPLPAKAFDGVQWQDCIAVAYDELHQKWKVKWRTYNGWELDRKEAGQPVIHPEDDGITEEFDVASDPREVIDGKELWLHRINIMFLAEDPINFAKRIAKAFYLRYQTALHLKYNFCIDNMPIDNLWVQLSEESLKKIISSAVGTSKELKQLLSTAVADNVIKQLQREYYRSHNRMLFDYEMSYFRDQPLYAKVELPLPPEPVSPPECGKVVIPHYDWKEASYKFSFTSYLTKVEVIRTLCKVRTECDKLANTPIFATNITKTVKLDEFEQIQAQSLVNIKNQLKDSWITTLKNIVRNGFKDVGKGWFNMQESNMEVYKISKLKKFMNALKFVMQDSLRFLIINSLNDYVKFIKGIACQQVIIKGTNDVKVIDPSSKNNGENTKKPLFVIDILFKFGKLQYNMDITAFETTLLNIFDKAFSASENLPQLEPLVLDQIFWASKPFLQPIHPKDQSLRKLRASLVQTVRDSTALLQEYIRHFDQHLKLLNLDIGSFSEDYEAKEKSLEEMEHDIAKLSKDWEELEKDIPSYTNLGMFWVSCENVRSCLRKDLSKVIMELIAKRASKLALSIIQSFAAVQARLKERPTKIEELMELREYMKTVPEITKYHNGRLQEMLKYYDALEKYRYECGNEDMRAKWTAFGWPGKIEEMMITAETTIASEEQAFFKSLQNDQEIFKDRIVALGTYINDFSKHHDLSRINEIVSEVNRISNEIKDAQAMNTLINSRERLFGLEPTKYEEISQFPREFEAYKNLWLTANDWVKWKDQWMLGSFIDLNAEEVEKQHLNASRNIFKSLKTFKNSPGCYEVAKQIKEEMEDFKPNIPLIQALRNPGMRERHWDILGDELKLKVKPDDHLTLTDLLKMKLLDKIDTISKVCDVAGKEYSIENALDKMDIEWKAIDLEILSYKETGTYIMKTSEDVTRMLDDHLVMTQSMGFSPYKKPFADRISLWESKLKTVQEVLESWSACQRSWLYLEPIFGSDDIVTQLPVESKRFTTMDRTWRKIMNQANSKPGVIDFCADAKLLDSFRECNKLLELVAKGLSAYLESKRVSFPRFFFLSDDELLQILSQTKDPTAVQPHLRKCFENVASIEFQADNLITAMFSGEGEKIRVSDPFYPKGPVEEWLLKVENAMRHSVRNVIREAILDYPSKERTDWVLKWPGQAVLSGSQTYWTAEVSEALRNGTLKALYTKLLAQLQGLVGLVRGELPFLSRLVLGDLIVIDVHSRDVVKKMIDNNIATENDFEWISQLRYYWEEDDLRIKIVNANFKSGYEYLGNTGRLVITPLTDRCYLTLTGAIHLGMGGAPAGPAGTGKTETVKDLAKALAKQCVVFNCSDQLDYLAMAKFFKGLAAAGAWACFDEFNRIDIEVLSVIAQQIMTIQKACAAGQTRFVFEGVDLPLDATNAIYITMNPGYAGRTELPDNLKALFRPVAMMIPNYAMIGEISLFSFGFSAAKVLAEKMVATFKLSSEQLSSQDHYDFGMRAVKTVISSAGNLKREQPNTAEDLILLRALCDCNLPKFLADDVPLFNGIISDLFPGVVQPTIDYGELLNSINQNCGKLGLQPQEAFIKKCIQLYETTVVRHGLMLVGPPGGGKSSCLRVLSKSLSQLAGVIAPNGKPFQKVSMFVLNPKSITMGQLYGEFDQLTHEWSDGILSCLMREGTEDTTPDKKWYVFDGPVDAVWVESMNTLLDDNKKLCLTSGEIIKMNSTQTMMFEVADLAFASPATVSRCGMIYMEPSALGTQPLVTSWFGKQKTLLSERFYEVFEQVATPLFEYYLEPALEFWQMNLKEAVATTPVGVTTDTEGRGKFDQWLMKQTSEKALRYPLPSSGSCYDFTFSVSQKRWVNWLQYTSQADGEGAKPTSTSIISTMDTIRNTFLIDLLLSNSYHILCTGATGTGKSVTIQQKLLYGLDPIYTPISINFSARTNANQLQDLIDAKMEKRRKGVFGPPAGKRYVLFIDDLNMPQLDLCNAQPPIELFRQWMDWNGWYDRRAIGKFMDIVDISFICAMGHPGGGRNPVTGRFTRHFNLVNFVEMDHPSLQKIFTTILGTFLNKFAPEISSLTDNIVEASITIYNTIRAELLPTPNKSHYTFNLRDLSKVIQGVLSADAKTVTTNFDIIRLWAHECMRVFQDRLVDNTDKFWFKNLVVESMSSKLALDWSDVVTTEPLFYGDYLSPGSETKAYAEIKDLKRLVKLTEEYLDDYNSTSTSPMKLVMFLDAIEHVSRICRIIRQPGGNALLLGVGGSGRQSLSRLATFMEEFDLFQIEISKNYGQTEWKEDLKKVLFGSGIDGKPIVFLITDTQIISESCLEDINNILNGGDVPNIYNGEESDRILNAMRPIAQELGISQTKENLFSHYIGRVRLNLHLIICMSPIGDAFRNRLRMFPSLVNCCTIDWFSTWPEDALRSVAANAISELNDLGTEEVIDGIVNLCVYMHESVREKCLQYKSELNRNNYVTPKSYLELLNLYKRLLDKKRNELLALRKRTATGLDKLLAATKEVEILQEELEAMQPMLMQTSLDTDNAMKKIAVDKIAAEEIKEIVVKEEAIASKKAEETRIIAEDAKRDLDEALPALDAAVESLNSLTKNDIIEVRSMQRPPDGVKLVVEAICIMKGIKPKKVDGDKPGKKIDDYWEPGRGLLADPQKFLDSLLNFDKDGISEATIQKIKPYIDSPEFQVSVISRVSKAATSMCQWVRAMEKYYWVSKSVAPKRAQLAVAQETLEVTMKALGELKRKLRESELSIKEMEKRYTESVAKKEELSRKVEECNVKLSRAGKLIMGLGGEKQRWAIAVDQFDMKITNIIGDILLASGCIAYLGPFTSEYRASLQKEWMGTILRMKIPHSENPTLWESLGDNVKLREWEISGLPKDTLSRDNAVMVQYSRRWPLLIDPQGQANKWIRNMEKEHSLDIVKLTDRDFLRTLENAIRFGKPVLLENVGEKLDPALEPVLLKQTFKQGGTTVIKIGDSILPFHDDFRFYITTKLPNPHFSPETSATVTLLNFTLAPSGLEDQLLAIVVANERPDLEDAKNQLTLNNAMMKKELKEIEDKILYLLSSVQGSPVDDERLIETLGASKETSEEIQKKVVIAEQTEHDIDSTRNKYVPVAVQTRILFFCITELSTIDPMYQYSLVWFMNLFISAIANSEKSEVIEDRVKNINSYFSFSLFTNVCRSLFEKHKLEYSFLLTVRILMNENKIDPDEWKFLLTGGSNVPVELPNPAPSWLTPQSWLEILALSTLPNFNSFEMDFISYISMFKTIFDSSQPQKEPLPPKYQNNLTPFQRLLILRCLRADKVTLGIQEFVALQLGEKFVEPQTSDLGALYKESNPTVPLIFVLSPGADPASSVYKFAEELKMSKRIASVSLGQGQGPRAEAIIKEGMERGMWVLLQNCHLAPSWMPSLDRIIDSITMDKVHRDFRLWLTSMPSNKFPVTILQNGVKTTLEPPNGIKANLLRSYATFNDETLNGCSKPLPWKKLLFSLCFFHAVIQERRKFGALGWNIPYEFTDGDLQICIRQLKMFLEEYDESPFKVLKYTVGEINYGGRVTDDQDRRLIMCILDDYYTPDVLKDGYRFSSSEIYYSIPGENYAEYRNYIKGLPIDEGTEIFSMHENANITFAQKQTYTLFESLLTLMPKSSKSASGKTREDILIDTATMIQSKIPKPFQLHVVLKKFPIEYKESMSTVLVQEVIRYNKLLNVIHSTIVEMIKALKGLVVLSEPLEMMSNSMFINQVPQAWSSKAYPSLKPLSSWVLDLVQRCEFIQKWISFGIPNIYWISGFFFPQAFLTGTLQNYARKYVVSIDLLSFEFKVMDQKWEEIITKPADGCYIRGLFLEGARWDPNKKFLEESRPKELYTEMHVIWLLPKANRKKPTVGIYECPVYKTLTRAGTLSTTGHSTNFVLTIELPSDHPQSHWVKRGVALITGLAF</sequence>
<evidence type="ECO:0000256" key="17">
    <source>
        <dbReference type="ARBA" id="ARBA00023273"/>
    </source>
</evidence>
<dbReference type="GO" id="GO:0005858">
    <property type="term" value="C:axonemal dynein complex"/>
    <property type="evidence" value="ECO:0007669"/>
    <property type="project" value="UniProtKB-ARBA"/>
</dbReference>
<dbReference type="InterPro" id="IPR042228">
    <property type="entry name" value="Dynein_linker_3"/>
</dbReference>
<dbReference type="Proteomes" id="UP001210925">
    <property type="component" value="Unassembled WGS sequence"/>
</dbReference>
<keyword evidence="12" id="KW-0243">Dynein</keyword>
<comment type="subcellular location">
    <subcellularLocation>
        <location evidence="1">Cell projection</location>
        <location evidence="1">Cilium</location>
        <location evidence="1">Flagellum</location>
    </subcellularLocation>
    <subcellularLocation>
        <location evidence="2">Cytoplasm</location>
        <location evidence="2">Cytoskeleton</location>
        <location evidence="2">Cilium axoneme</location>
    </subcellularLocation>
</comment>
<dbReference type="Gene3D" id="1.20.140.100">
    <property type="entry name" value="Dynein heavy chain, N-terminal domain 2"/>
    <property type="match status" value="1"/>
</dbReference>
<evidence type="ECO:0000256" key="11">
    <source>
        <dbReference type="ARBA" id="ARBA00022846"/>
    </source>
</evidence>
<comment type="similarity">
    <text evidence="3">Belongs to the dynein heavy chain family.</text>
</comment>
<keyword evidence="13 19" id="KW-0175">Coiled coil</keyword>
<feature type="domain" description="AAA+ ATPase" evidence="20">
    <location>
        <begin position="2143"/>
        <end position="2291"/>
    </location>
</feature>
<dbReference type="Pfam" id="PF17857">
    <property type="entry name" value="AAA_lid_1"/>
    <property type="match status" value="1"/>
</dbReference>
<dbReference type="Pfam" id="PF12777">
    <property type="entry name" value="MT"/>
    <property type="match status" value="1"/>
</dbReference>
<dbReference type="Gene3D" id="1.10.8.710">
    <property type="match status" value="1"/>
</dbReference>
<organism evidence="21 22">
    <name type="scientific">Boothiomyces macroporosus</name>
    <dbReference type="NCBI Taxonomy" id="261099"/>
    <lineage>
        <taxon>Eukaryota</taxon>
        <taxon>Fungi</taxon>
        <taxon>Fungi incertae sedis</taxon>
        <taxon>Chytridiomycota</taxon>
        <taxon>Chytridiomycota incertae sedis</taxon>
        <taxon>Chytridiomycetes</taxon>
        <taxon>Rhizophydiales</taxon>
        <taxon>Terramycetaceae</taxon>
        <taxon>Boothiomyces</taxon>
    </lineage>
</organism>
<evidence type="ECO:0000256" key="6">
    <source>
        <dbReference type="ARBA" id="ARBA00022490"/>
    </source>
</evidence>
<dbReference type="FunFam" id="3.40.50.300:FF:000044">
    <property type="entry name" value="Dynein heavy chain 5, axonemal"/>
    <property type="match status" value="1"/>
</dbReference>
<dbReference type="InterPro" id="IPR042222">
    <property type="entry name" value="Dynein_2_N"/>
</dbReference>
<evidence type="ECO:0000256" key="16">
    <source>
        <dbReference type="ARBA" id="ARBA00023212"/>
    </source>
</evidence>
<dbReference type="FunFam" id="1.20.58.1120:FF:000005">
    <property type="entry name" value="Dynein, axonemal, heavy chain 12"/>
    <property type="match status" value="1"/>
</dbReference>
<dbReference type="Pfam" id="PF12781">
    <property type="entry name" value="AAA_9"/>
    <property type="match status" value="1"/>
</dbReference>
<dbReference type="InterPro" id="IPR013602">
    <property type="entry name" value="Dynein_heavy_linker"/>
</dbReference>
<keyword evidence="14" id="KW-0969">Cilium</keyword>
<dbReference type="Gene3D" id="1.10.287.2620">
    <property type="match status" value="1"/>
</dbReference>
<dbReference type="Pfam" id="PF12774">
    <property type="entry name" value="AAA_6"/>
    <property type="match status" value="1"/>
</dbReference>
<comment type="subunit">
    <text evidence="4">Consists of at least two heavy chains and a number of intermediate and light chains.</text>
</comment>
<dbReference type="GO" id="GO:0008569">
    <property type="term" value="F:minus-end-directed microtubule motor activity"/>
    <property type="evidence" value="ECO:0007669"/>
    <property type="project" value="InterPro"/>
</dbReference>
<dbReference type="Pfam" id="PF08393">
    <property type="entry name" value="DHC_N2"/>
    <property type="match status" value="1"/>
</dbReference>
<feature type="coiled-coil region" evidence="19">
    <location>
        <begin position="2986"/>
        <end position="3020"/>
    </location>
</feature>
<keyword evidence="22" id="KW-1185">Reference proteome</keyword>
<dbReference type="Pfam" id="PF12775">
    <property type="entry name" value="AAA_7"/>
    <property type="match status" value="1"/>
</dbReference>
<dbReference type="Gene3D" id="1.20.920.30">
    <property type="match status" value="1"/>
</dbReference>
<dbReference type="SMART" id="SM00382">
    <property type="entry name" value="AAA"/>
    <property type="match status" value="3"/>
</dbReference>
<comment type="caution">
    <text evidence="21">The sequence shown here is derived from an EMBL/GenBank/DDBJ whole genome shotgun (WGS) entry which is preliminary data.</text>
</comment>
<evidence type="ECO:0000256" key="10">
    <source>
        <dbReference type="ARBA" id="ARBA00022840"/>
    </source>
</evidence>
<dbReference type="InterPro" id="IPR035706">
    <property type="entry name" value="AAA_9"/>
</dbReference>
<dbReference type="FunFam" id="1.10.8.720:FF:000001">
    <property type="entry name" value="dynein heavy chain 7, axonemal"/>
    <property type="match status" value="1"/>
</dbReference>
<dbReference type="Pfam" id="PF03028">
    <property type="entry name" value="Dynein_heavy"/>
    <property type="match status" value="1"/>
</dbReference>
<evidence type="ECO:0000256" key="3">
    <source>
        <dbReference type="ARBA" id="ARBA00008887"/>
    </source>
</evidence>
<keyword evidence="7" id="KW-0493">Microtubule</keyword>
<keyword evidence="15" id="KW-0505">Motor protein</keyword>
<evidence type="ECO:0000313" key="22">
    <source>
        <dbReference type="Proteomes" id="UP001210925"/>
    </source>
</evidence>
<keyword evidence="8" id="KW-0677">Repeat</keyword>
<dbReference type="Gene3D" id="6.10.140.1060">
    <property type="match status" value="1"/>
</dbReference>
<dbReference type="FunFam" id="3.40.50.300:FF:002141">
    <property type="entry name" value="Dynein heavy chain"/>
    <property type="match status" value="1"/>
</dbReference>
<dbReference type="FunFam" id="3.20.180.20:FF:000003">
    <property type="entry name" value="Dynein heavy chain 12, axonemal"/>
    <property type="match status" value="1"/>
</dbReference>
<dbReference type="InterPro" id="IPR026983">
    <property type="entry name" value="DHC"/>
</dbReference>
<evidence type="ECO:0000256" key="19">
    <source>
        <dbReference type="SAM" id="Coils"/>
    </source>
</evidence>
<keyword evidence="9" id="KW-0547">Nucleotide-binding</keyword>
<keyword evidence="17" id="KW-0966">Cell projection</keyword>
<evidence type="ECO:0000259" key="20">
    <source>
        <dbReference type="SMART" id="SM00382"/>
    </source>
</evidence>
<feature type="domain" description="AAA+ ATPase" evidence="20">
    <location>
        <begin position="1839"/>
        <end position="1976"/>
    </location>
</feature>
<dbReference type="Gene3D" id="3.40.50.300">
    <property type="entry name" value="P-loop containing nucleotide triphosphate hydrolases"/>
    <property type="match status" value="5"/>
</dbReference>
<evidence type="ECO:0000313" key="21">
    <source>
        <dbReference type="EMBL" id="KAJ3260595.1"/>
    </source>
</evidence>
<evidence type="ECO:0000256" key="4">
    <source>
        <dbReference type="ARBA" id="ARBA00011655"/>
    </source>
</evidence>
<dbReference type="Gene3D" id="1.10.8.1220">
    <property type="match status" value="1"/>
</dbReference>
<keyword evidence="11" id="KW-0282">Flagellum</keyword>
<evidence type="ECO:0000256" key="1">
    <source>
        <dbReference type="ARBA" id="ARBA00004230"/>
    </source>
</evidence>
<proteinExistence type="inferred from homology"/>
<dbReference type="GO" id="GO:0045505">
    <property type="term" value="F:dynein intermediate chain binding"/>
    <property type="evidence" value="ECO:0007669"/>
    <property type="project" value="InterPro"/>
</dbReference>
<dbReference type="Gene3D" id="3.10.490.20">
    <property type="match status" value="1"/>
</dbReference>
<dbReference type="FunFam" id="3.10.490.20:FF:000001">
    <property type="entry name" value="dynein heavy chain 7, axonemal"/>
    <property type="match status" value="1"/>
</dbReference>
<dbReference type="Gene3D" id="1.20.920.20">
    <property type="match status" value="1"/>
</dbReference>
<dbReference type="FunFam" id="1.10.8.710:FF:000004">
    <property type="entry name" value="Dynein axonemal heavy chain 6"/>
    <property type="match status" value="1"/>
</dbReference>
<dbReference type="InterPro" id="IPR003593">
    <property type="entry name" value="AAA+_ATPase"/>
</dbReference>
<name>A0AAD5Y5Y0_9FUNG</name>
<evidence type="ECO:0000256" key="15">
    <source>
        <dbReference type="ARBA" id="ARBA00023175"/>
    </source>
</evidence>
<dbReference type="InterPro" id="IPR035699">
    <property type="entry name" value="AAA_6"/>
</dbReference>
<dbReference type="InterPro" id="IPR041466">
    <property type="entry name" value="Dynein_AAA5_ext"/>
</dbReference>
<dbReference type="InterPro" id="IPR041228">
    <property type="entry name" value="Dynein_C"/>
</dbReference>
<dbReference type="InterPro" id="IPR043157">
    <property type="entry name" value="Dynein_AAA1S"/>
</dbReference>
<evidence type="ECO:0000256" key="14">
    <source>
        <dbReference type="ARBA" id="ARBA00023069"/>
    </source>
</evidence>
<protein>
    <recommendedName>
        <fullName evidence="5">Dynein heavy chain, cytoplasmic</fullName>
    </recommendedName>
    <alternativeName>
        <fullName evidence="18">Dynein heavy chain, cytosolic</fullName>
    </alternativeName>
</protein>
<dbReference type="InterPro" id="IPR024743">
    <property type="entry name" value="Dynein_HC_stalk"/>
</dbReference>
<dbReference type="Pfam" id="PF18199">
    <property type="entry name" value="Dynein_C"/>
    <property type="match status" value="1"/>
</dbReference>
<dbReference type="EMBL" id="JADGKB010000010">
    <property type="protein sequence ID" value="KAJ3260595.1"/>
    <property type="molecule type" value="Genomic_DNA"/>
</dbReference>
<evidence type="ECO:0000256" key="5">
    <source>
        <dbReference type="ARBA" id="ARBA00022197"/>
    </source>
</evidence>
<dbReference type="FunFam" id="1.10.8.1220:FF:000001">
    <property type="entry name" value="Dynein axonemal heavy chain 5"/>
    <property type="match status" value="1"/>
</dbReference>
<evidence type="ECO:0000256" key="18">
    <source>
        <dbReference type="ARBA" id="ARBA00033439"/>
    </source>
</evidence>
<feature type="coiled-coil region" evidence="19">
    <location>
        <begin position="758"/>
        <end position="785"/>
    </location>
</feature>
<accession>A0AAD5Y5Y0</accession>
<dbReference type="SUPFAM" id="SSF52540">
    <property type="entry name" value="P-loop containing nucleoside triphosphate hydrolases"/>
    <property type="match status" value="4"/>
</dbReference>
<dbReference type="FunFam" id="1.10.287.2620:FF:000002">
    <property type="entry name" value="Dynein heavy chain 2, axonemal"/>
    <property type="match status" value="1"/>
</dbReference>
<evidence type="ECO:0000256" key="7">
    <source>
        <dbReference type="ARBA" id="ARBA00022701"/>
    </source>
</evidence>
<evidence type="ECO:0000256" key="9">
    <source>
        <dbReference type="ARBA" id="ARBA00022741"/>
    </source>
</evidence>
<dbReference type="Pfam" id="PF18198">
    <property type="entry name" value="AAA_lid_11"/>
    <property type="match status" value="1"/>
</dbReference>
<keyword evidence="16" id="KW-0206">Cytoskeleton</keyword>
<dbReference type="FunFam" id="3.40.50.300:FF:000362">
    <property type="entry name" value="Dynein, axonemal, heavy chain 6"/>
    <property type="match status" value="1"/>
</dbReference>
<dbReference type="GO" id="GO:0051959">
    <property type="term" value="F:dynein light intermediate chain binding"/>
    <property type="evidence" value="ECO:0007669"/>
    <property type="project" value="InterPro"/>
</dbReference>
<dbReference type="InterPro" id="IPR041658">
    <property type="entry name" value="AAA_lid_11"/>
</dbReference>
<gene>
    <name evidence="21" type="primary">DNAH1</name>
    <name evidence="21" type="ORF">HK103_000205</name>
</gene>
<dbReference type="GO" id="GO:0005874">
    <property type="term" value="C:microtubule"/>
    <property type="evidence" value="ECO:0007669"/>
    <property type="project" value="UniProtKB-KW"/>
</dbReference>
<feature type="domain" description="AAA+ ATPase" evidence="20">
    <location>
        <begin position="1558"/>
        <end position="1697"/>
    </location>
</feature>
<evidence type="ECO:0000256" key="13">
    <source>
        <dbReference type="ARBA" id="ARBA00023054"/>
    </source>
</evidence>
<dbReference type="InterPro" id="IPR024317">
    <property type="entry name" value="Dynein_heavy_chain_D4_dom"/>
</dbReference>
<dbReference type="Gene3D" id="3.20.180.20">
    <property type="entry name" value="Dynein heavy chain, N-terminal domain 2"/>
    <property type="match status" value="1"/>
</dbReference>
<dbReference type="Gene3D" id="1.20.58.1120">
    <property type="match status" value="1"/>
</dbReference>
<dbReference type="GO" id="GO:0031514">
    <property type="term" value="C:motile cilium"/>
    <property type="evidence" value="ECO:0007669"/>
    <property type="project" value="UniProtKB-SubCell"/>
</dbReference>